<dbReference type="EMBL" id="CAJNIZ010003313">
    <property type="protein sequence ID" value="CAE7221096.1"/>
    <property type="molecule type" value="Genomic_DNA"/>
</dbReference>
<evidence type="ECO:0000313" key="2">
    <source>
        <dbReference type="EMBL" id="CAE7221096.1"/>
    </source>
</evidence>
<reference evidence="2" key="1">
    <citation type="submission" date="2021-02" db="EMBL/GenBank/DDBJ databases">
        <authorList>
            <person name="Dougan E. K."/>
            <person name="Rhodes N."/>
            <person name="Thang M."/>
            <person name="Chan C."/>
        </authorList>
    </citation>
    <scope>NUCLEOTIDE SEQUENCE</scope>
</reference>
<organism evidence="2 3">
    <name type="scientific">Symbiodinium pilosum</name>
    <name type="common">Dinoflagellate</name>
    <dbReference type="NCBI Taxonomy" id="2952"/>
    <lineage>
        <taxon>Eukaryota</taxon>
        <taxon>Sar</taxon>
        <taxon>Alveolata</taxon>
        <taxon>Dinophyceae</taxon>
        <taxon>Suessiales</taxon>
        <taxon>Symbiodiniaceae</taxon>
        <taxon>Symbiodinium</taxon>
    </lineage>
</organism>
<dbReference type="OrthoDB" id="406795at2759"/>
<keyword evidence="1" id="KW-0732">Signal</keyword>
<feature type="signal peptide" evidence="1">
    <location>
        <begin position="1"/>
        <end position="22"/>
    </location>
</feature>
<sequence>MSGKLFFATIAALVFSSMAVRGDMREVARRAAPCRDLAKETVYGGAGGNAYVVRFKGTCGKVPRGSVAKVFYSLDEQKAALKSLGKLPDVKALAGLVQEKKEFDGPCVHVHKDDDCCSHIKPSDTCHFMVMQNGGSKTLQQCVEGQALAPDTLKGLLVSAINAAISFHKLGWYHGDYQLKNLMVNDACSPRTLKAVDLDYMDNKEGTPGESWNKPHRMLRDYAMLLGTCDWGALPLVDFEYKSANVQKEAARIAAAAEPIMSPHCNSAWNLSPDEVVEVARKLKTAVQGA</sequence>
<gene>
    <name evidence="2" type="ORF">SPIL2461_LOCUS2913</name>
</gene>
<evidence type="ECO:0000313" key="3">
    <source>
        <dbReference type="Proteomes" id="UP000649617"/>
    </source>
</evidence>
<evidence type="ECO:0000256" key="1">
    <source>
        <dbReference type="SAM" id="SignalP"/>
    </source>
</evidence>
<protein>
    <recommendedName>
        <fullName evidence="4">Protein kinase domain-containing protein</fullName>
    </recommendedName>
</protein>
<comment type="caution">
    <text evidence="2">The sequence shown here is derived from an EMBL/GenBank/DDBJ whole genome shotgun (WGS) entry which is preliminary data.</text>
</comment>
<evidence type="ECO:0008006" key="4">
    <source>
        <dbReference type="Google" id="ProtNLM"/>
    </source>
</evidence>
<accession>A0A812K0J3</accession>
<feature type="chain" id="PRO_5032964889" description="Protein kinase domain-containing protein" evidence="1">
    <location>
        <begin position="23"/>
        <end position="290"/>
    </location>
</feature>
<dbReference type="SUPFAM" id="SSF56112">
    <property type="entry name" value="Protein kinase-like (PK-like)"/>
    <property type="match status" value="1"/>
</dbReference>
<keyword evidence="3" id="KW-1185">Reference proteome</keyword>
<dbReference type="AlphaFoldDB" id="A0A812K0J3"/>
<name>A0A812K0J3_SYMPI</name>
<dbReference type="InterPro" id="IPR011009">
    <property type="entry name" value="Kinase-like_dom_sf"/>
</dbReference>
<dbReference type="Proteomes" id="UP000649617">
    <property type="component" value="Unassembled WGS sequence"/>
</dbReference>
<proteinExistence type="predicted"/>